<dbReference type="SUPFAM" id="SSF51905">
    <property type="entry name" value="FAD/NAD(P)-binding domain"/>
    <property type="match status" value="1"/>
</dbReference>
<dbReference type="RefSeq" id="WP_275631534.1">
    <property type="nucleotide sequence ID" value="NZ_JARGYD010000001.1"/>
</dbReference>
<accession>A0ABV7GWD0</accession>
<dbReference type="PANTHER" id="PTHR43539">
    <property type="entry name" value="FLAVIN-BINDING MONOOXYGENASE-LIKE PROTEIN (AFU_ORTHOLOGUE AFUA_4G09220)"/>
    <property type="match status" value="1"/>
</dbReference>
<gene>
    <name evidence="2" type="ORF">ACFOGP_16250</name>
</gene>
<organism evidence="2 3">
    <name type="scientific">Psychromarinibacter halotolerans</name>
    <dbReference type="NCBI Taxonomy" id="1775175"/>
    <lineage>
        <taxon>Bacteria</taxon>
        <taxon>Pseudomonadati</taxon>
        <taxon>Pseudomonadota</taxon>
        <taxon>Alphaproteobacteria</taxon>
        <taxon>Rhodobacterales</taxon>
        <taxon>Paracoccaceae</taxon>
        <taxon>Psychromarinibacter</taxon>
    </lineage>
</organism>
<sequence>MNTQIDDWLSRFDAALTSGDVSAVTALFEPNGYWRDILSFTWNLVTLEGRDSIGAMLETCLAGTAPSNWRRTSEAEDTEDGAAAWIAFETGVATGTGRVAVRDGLCHILLTTTENLKGHEEPRGALRPKGIEHRADRHRVTWSEKRAETSARMGFEDQPEVLIIGGGQGGVALAARLKALGVPALVVEKNPKIGDSWRNRYRSLVLHDPVWYDHLPYLPFPDTWPVFTPKDKMGDWLESYASIFELDCWTSSSVDRATWDAEAETWTAEVTHEGRTVTVTPKQLVFCTGAYGPPNTPSFPGQDSFGGTLIHSSAYHDGADWAGKRALVIGAGSSAHDVAVDLWEAGADVTMYQRRPAIIVRSETLMELAFPTYSQEAVDNGLTVDMADMLGAFTPFALATEKNRRLYDHIRERDADFYAALGKAGFQYDFGEDDTGQMMRALRTASGYYIDVGASTLISEGKIKVLGGTIDTLTPDGVRIDGTDHGFDLIVACTGYASMNEAVAPIVSREAADMVGPCWGLGSGVRGDPGPWLGELRNMWKPTAHDNLWFHGGNLALSRFYSRFVALQLKARMEGIPTPVYARPAPAA</sequence>
<evidence type="ECO:0000313" key="3">
    <source>
        <dbReference type="Proteomes" id="UP001595632"/>
    </source>
</evidence>
<keyword evidence="1" id="KW-0560">Oxidoreductase</keyword>
<dbReference type="Gene3D" id="3.10.450.50">
    <property type="match status" value="1"/>
</dbReference>
<dbReference type="InterPro" id="IPR036188">
    <property type="entry name" value="FAD/NAD-bd_sf"/>
</dbReference>
<comment type="caution">
    <text evidence="2">The sequence shown here is derived from an EMBL/GenBank/DDBJ whole genome shotgun (WGS) entry which is preliminary data.</text>
</comment>
<dbReference type="Pfam" id="PF13738">
    <property type="entry name" value="Pyr_redox_3"/>
    <property type="match status" value="1"/>
</dbReference>
<reference evidence="3" key="1">
    <citation type="journal article" date="2019" name="Int. J. Syst. Evol. Microbiol.">
        <title>The Global Catalogue of Microorganisms (GCM) 10K type strain sequencing project: providing services to taxonomists for standard genome sequencing and annotation.</title>
        <authorList>
            <consortium name="The Broad Institute Genomics Platform"/>
            <consortium name="The Broad Institute Genome Sequencing Center for Infectious Disease"/>
            <person name="Wu L."/>
            <person name="Ma J."/>
        </authorList>
    </citation>
    <scope>NUCLEOTIDE SEQUENCE [LARGE SCALE GENOMIC DNA]</scope>
    <source>
        <strain evidence="3">KCTC 52366</strain>
    </source>
</reference>
<dbReference type="Gene3D" id="3.50.50.60">
    <property type="entry name" value="FAD/NAD(P)-binding domain"/>
    <property type="match status" value="1"/>
</dbReference>
<keyword evidence="3" id="KW-1185">Reference proteome</keyword>
<dbReference type="PRINTS" id="PR00411">
    <property type="entry name" value="PNDRDTASEI"/>
</dbReference>
<dbReference type="SUPFAM" id="SSF54427">
    <property type="entry name" value="NTF2-like"/>
    <property type="match status" value="1"/>
</dbReference>
<dbReference type="PANTHER" id="PTHR43539:SF68">
    <property type="entry name" value="FLAVIN-BINDING MONOOXYGENASE-LIKE PROTEIN (AFU_ORTHOLOGUE AFUA_4G09220)"/>
    <property type="match status" value="1"/>
</dbReference>
<dbReference type="SUPFAM" id="SSF51971">
    <property type="entry name" value="Nucleotide-binding domain"/>
    <property type="match status" value="1"/>
</dbReference>
<dbReference type="InterPro" id="IPR032710">
    <property type="entry name" value="NTF2-like_dom_sf"/>
</dbReference>
<name>A0ABV7GWD0_9RHOB</name>
<protein>
    <submittedName>
        <fullName evidence="2">NAD(P)/FAD-dependent oxidoreductase</fullName>
    </submittedName>
</protein>
<dbReference type="Proteomes" id="UP001595632">
    <property type="component" value="Unassembled WGS sequence"/>
</dbReference>
<evidence type="ECO:0000313" key="2">
    <source>
        <dbReference type="EMBL" id="MFC3144275.1"/>
    </source>
</evidence>
<evidence type="ECO:0000256" key="1">
    <source>
        <dbReference type="ARBA" id="ARBA00023002"/>
    </source>
</evidence>
<dbReference type="InterPro" id="IPR050982">
    <property type="entry name" value="Auxin_biosynth/cation_transpt"/>
</dbReference>
<dbReference type="EMBL" id="JBHRTB010000010">
    <property type="protein sequence ID" value="MFC3144275.1"/>
    <property type="molecule type" value="Genomic_DNA"/>
</dbReference>
<proteinExistence type="predicted"/>